<proteinExistence type="predicted"/>
<dbReference type="Pfam" id="PF00534">
    <property type="entry name" value="Glycos_transf_1"/>
    <property type="match status" value="1"/>
</dbReference>
<accession>A0A844T9M3</accession>
<protein>
    <submittedName>
        <fullName evidence="3">Glycosyltransferase</fullName>
    </submittedName>
</protein>
<evidence type="ECO:0000259" key="1">
    <source>
        <dbReference type="Pfam" id="PF00534"/>
    </source>
</evidence>
<dbReference type="InterPro" id="IPR028098">
    <property type="entry name" value="Glyco_trans_4-like_N"/>
</dbReference>
<feature type="domain" description="Glycosyltransferase subfamily 4-like N-terminal" evidence="2">
    <location>
        <begin position="16"/>
        <end position="179"/>
    </location>
</feature>
<dbReference type="SUPFAM" id="SSF53756">
    <property type="entry name" value="UDP-Glycosyltransferase/glycogen phosphorylase"/>
    <property type="match status" value="1"/>
</dbReference>
<dbReference type="AlphaFoldDB" id="A0A844T9M3"/>
<reference evidence="3 4" key="1">
    <citation type="submission" date="2019-12" db="EMBL/GenBank/DDBJ databases">
        <title>Draft genome sequences Bradyrhizobium cajani AMBPC1010, Bradyrhizobium pachyrhizi AMBPC1040 and Bradyrhizobium yuanmingense ALSPC3051, three plant growth promoting strains isolated from nodules of Cajanus cajan L. in Dominican Republic.</title>
        <authorList>
            <person name="Flores-Felix J.D."/>
            <person name="Araujo J."/>
            <person name="Diaz-Alcantara C."/>
            <person name="Gonzalez-Andres F."/>
            <person name="Velazquez E."/>
        </authorList>
    </citation>
    <scope>NUCLEOTIDE SEQUENCE [LARGE SCALE GENOMIC DNA]</scope>
    <source>
        <strain evidence="3 4">1010</strain>
    </source>
</reference>
<sequence length="389" mass="43524">MKLLHVVSSVDRRFGGPIEGVLQRGLRLQEMGHQIEVASSDDPGAPHVDAFPLPVHALGPPQRGGYYYAASLRPWLRAHAGGYDAVIVNGLWQHHSLATWQVMRELKRPYVIFTHGMLDPWFNRAYPLKRLKKLLYWPWAEYRVLRDAAAVLFTSEDERLLARQSFWPYRARERVVSYGTRLPPQDTAALREAFLAAHPELRGKRVLLFLGRLHAKKGCDLMVEAFARVAADEPRLHLLMAGPDQTGWVGDLKARTRTLGLADRITWPGMLEGDAKWGAFYASEAFMLPSHQENFGISVAEALGCGVPVLISDKVNIWREVLDAQAGLVADDSEAGTLKNLTAWLALSAEDRAAMSARTRQLFTDRFSVDRMATALIDVVSTLQVVPRS</sequence>
<keyword evidence="3" id="KW-0808">Transferase</keyword>
<name>A0A844T9M3_9BRAD</name>
<dbReference type="PANTHER" id="PTHR12526">
    <property type="entry name" value="GLYCOSYLTRANSFERASE"/>
    <property type="match status" value="1"/>
</dbReference>
<dbReference type="InterPro" id="IPR001296">
    <property type="entry name" value="Glyco_trans_1"/>
</dbReference>
<dbReference type="EMBL" id="WQNE01000005">
    <property type="protein sequence ID" value="MVT73139.1"/>
    <property type="molecule type" value="Genomic_DNA"/>
</dbReference>
<keyword evidence="4" id="KW-1185">Reference proteome</keyword>
<evidence type="ECO:0000259" key="2">
    <source>
        <dbReference type="Pfam" id="PF13579"/>
    </source>
</evidence>
<feature type="domain" description="Glycosyl transferase family 1" evidence="1">
    <location>
        <begin position="197"/>
        <end position="361"/>
    </location>
</feature>
<dbReference type="OrthoDB" id="9790710at2"/>
<dbReference type="GO" id="GO:0016757">
    <property type="term" value="F:glycosyltransferase activity"/>
    <property type="evidence" value="ECO:0007669"/>
    <property type="project" value="InterPro"/>
</dbReference>
<gene>
    <name evidence="3" type="ORF">GPL20_08460</name>
</gene>
<evidence type="ECO:0000313" key="4">
    <source>
        <dbReference type="Proteomes" id="UP000449969"/>
    </source>
</evidence>
<dbReference type="RefSeq" id="WP_157329156.1">
    <property type="nucleotide sequence ID" value="NZ_JANADL010000003.1"/>
</dbReference>
<dbReference type="Pfam" id="PF13579">
    <property type="entry name" value="Glyco_trans_4_4"/>
    <property type="match status" value="1"/>
</dbReference>
<dbReference type="Proteomes" id="UP000449969">
    <property type="component" value="Unassembled WGS sequence"/>
</dbReference>
<dbReference type="Gene3D" id="3.40.50.2000">
    <property type="entry name" value="Glycogen Phosphorylase B"/>
    <property type="match status" value="2"/>
</dbReference>
<organism evidence="3 4">
    <name type="scientific">Bradyrhizobium cajani</name>
    <dbReference type="NCBI Taxonomy" id="1928661"/>
    <lineage>
        <taxon>Bacteria</taxon>
        <taxon>Pseudomonadati</taxon>
        <taxon>Pseudomonadota</taxon>
        <taxon>Alphaproteobacteria</taxon>
        <taxon>Hyphomicrobiales</taxon>
        <taxon>Nitrobacteraceae</taxon>
        <taxon>Bradyrhizobium</taxon>
    </lineage>
</organism>
<evidence type="ECO:0000313" key="3">
    <source>
        <dbReference type="EMBL" id="MVT73139.1"/>
    </source>
</evidence>
<comment type="caution">
    <text evidence="3">The sequence shown here is derived from an EMBL/GenBank/DDBJ whole genome shotgun (WGS) entry which is preliminary data.</text>
</comment>